<name>A0A830F8C1_9EURY</name>
<accession>A0A830F8C1</accession>
<dbReference type="EMBL" id="BMPG01000009">
    <property type="protein sequence ID" value="GGL73257.1"/>
    <property type="molecule type" value="Genomic_DNA"/>
</dbReference>
<comment type="cofactor">
    <cofactor evidence="1">
        <name>FMN</name>
        <dbReference type="ChEBI" id="CHEBI:58210"/>
    </cofactor>
</comment>
<keyword evidence="2" id="KW-0560">Oxidoreductase</keyword>
<proteinExistence type="predicted"/>
<dbReference type="InterPro" id="IPR050268">
    <property type="entry name" value="NADH-dep_flavin_reductase"/>
</dbReference>
<dbReference type="RefSeq" id="WP_188981026.1">
    <property type="nucleotide sequence ID" value="NZ_BMPG01000009.1"/>
</dbReference>
<evidence type="ECO:0000259" key="3">
    <source>
        <dbReference type="SMART" id="SM00903"/>
    </source>
</evidence>
<gene>
    <name evidence="4" type="ORF">GCM10009039_34190</name>
</gene>
<dbReference type="GO" id="GO:0042602">
    <property type="term" value="F:riboflavin reductase (NADPH) activity"/>
    <property type="evidence" value="ECO:0007669"/>
    <property type="project" value="TreeGrafter"/>
</dbReference>
<dbReference type="InterPro" id="IPR012349">
    <property type="entry name" value="Split_barrel_FMN-bd"/>
</dbReference>
<dbReference type="GO" id="GO:0010181">
    <property type="term" value="F:FMN binding"/>
    <property type="evidence" value="ECO:0007669"/>
    <property type="project" value="InterPro"/>
</dbReference>
<dbReference type="InterPro" id="IPR002563">
    <property type="entry name" value="Flavin_Rdtase-like_dom"/>
</dbReference>
<dbReference type="PANTHER" id="PTHR30466:SF1">
    <property type="entry name" value="FMN REDUCTASE (NADH) RUTF"/>
    <property type="match status" value="1"/>
</dbReference>
<evidence type="ECO:0000256" key="1">
    <source>
        <dbReference type="ARBA" id="ARBA00001917"/>
    </source>
</evidence>
<dbReference type="OrthoDB" id="8522at2157"/>
<reference evidence="4" key="1">
    <citation type="journal article" date="2014" name="Int. J. Syst. Evol. Microbiol.">
        <title>Complete genome sequence of Corynebacterium casei LMG S-19264T (=DSM 44701T), isolated from a smear-ripened cheese.</title>
        <authorList>
            <consortium name="US DOE Joint Genome Institute (JGI-PGF)"/>
            <person name="Walter F."/>
            <person name="Albersmeier A."/>
            <person name="Kalinowski J."/>
            <person name="Ruckert C."/>
        </authorList>
    </citation>
    <scope>NUCLEOTIDE SEQUENCE</scope>
    <source>
        <strain evidence="4">JCM 19596</strain>
    </source>
</reference>
<dbReference type="SMART" id="SM00903">
    <property type="entry name" value="Flavin_Reduct"/>
    <property type="match status" value="1"/>
</dbReference>
<evidence type="ECO:0000313" key="4">
    <source>
        <dbReference type="EMBL" id="GGL73257.1"/>
    </source>
</evidence>
<feature type="domain" description="Flavin reductase like" evidence="3">
    <location>
        <begin position="11"/>
        <end position="161"/>
    </location>
</feature>
<protein>
    <submittedName>
        <fullName evidence="4">Flavin oxidoreductase</fullName>
    </submittedName>
</protein>
<dbReference type="Gene3D" id="2.30.110.10">
    <property type="entry name" value="Electron Transport, Fmn-binding Protein, Chain A"/>
    <property type="match status" value="1"/>
</dbReference>
<comment type="caution">
    <text evidence="4">The sequence shown here is derived from an EMBL/GenBank/DDBJ whole genome shotgun (WGS) entry which is preliminary data.</text>
</comment>
<dbReference type="SUPFAM" id="SSF50475">
    <property type="entry name" value="FMN-binding split barrel"/>
    <property type="match status" value="1"/>
</dbReference>
<dbReference type="Pfam" id="PF01613">
    <property type="entry name" value="Flavin_Reduct"/>
    <property type="match status" value="1"/>
</dbReference>
<sequence length="166" mass="17607">MVDADAFRGVMGEFATGVTVVTLPGENGTPHGITVNAFASLSLDPPLVLVSLDHGTEAHRILADGDADSYAVNILAHDQRGLAEHFAGMTDGDADPFETEHTTTEATGAPVFTDSLAYVDCTIHDTIEEGDHTLYVGRAERADTPNPDADPLTFHRGDWGTITTDD</sequence>
<keyword evidence="5" id="KW-1185">Reference proteome</keyword>
<evidence type="ECO:0000313" key="5">
    <source>
        <dbReference type="Proteomes" id="UP000607197"/>
    </source>
</evidence>
<reference evidence="4" key="2">
    <citation type="submission" date="2020-09" db="EMBL/GenBank/DDBJ databases">
        <authorList>
            <person name="Sun Q."/>
            <person name="Ohkuma M."/>
        </authorList>
    </citation>
    <scope>NUCLEOTIDE SEQUENCE</scope>
    <source>
        <strain evidence="4">JCM 19596</strain>
    </source>
</reference>
<dbReference type="Proteomes" id="UP000607197">
    <property type="component" value="Unassembled WGS sequence"/>
</dbReference>
<dbReference type="PANTHER" id="PTHR30466">
    <property type="entry name" value="FLAVIN REDUCTASE"/>
    <property type="match status" value="1"/>
</dbReference>
<dbReference type="AlphaFoldDB" id="A0A830F8C1"/>
<evidence type="ECO:0000256" key="2">
    <source>
        <dbReference type="ARBA" id="ARBA00023002"/>
    </source>
</evidence>
<organism evidence="4 5">
    <name type="scientific">Halocalculus aciditolerans</name>
    <dbReference type="NCBI Taxonomy" id="1383812"/>
    <lineage>
        <taxon>Archaea</taxon>
        <taxon>Methanobacteriati</taxon>
        <taxon>Methanobacteriota</taxon>
        <taxon>Stenosarchaea group</taxon>
        <taxon>Halobacteria</taxon>
        <taxon>Halobacteriales</taxon>
        <taxon>Halobacteriaceae</taxon>
        <taxon>Halocalculus</taxon>
    </lineage>
</organism>